<evidence type="ECO:0000313" key="2">
    <source>
        <dbReference type="EMBL" id="KAF0758416.1"/>
    </source>
</evidence>
<name>A0A6G0YM02_APHCR</name>
<dbReference type="EMBL" id="VUJU01003307">
    <property type="protein sequence ID" value="KAF0758416.1"/>
    <property type="molecule type" value="Genomic_DNA"/>
</dbReference>
<sequence>MEWYIVVLYFSANTIVADYADDKLIISINENPIVASLNLQNHLSFMETWYNNWRIKVNQTKSNHTTFTLKLGHCPPVTLYGTQIPSTSTVKYLGLTLDRRLTWAQHTRAKRLQLNLRLRMLKSLLVNNKHTNLN</sequence>
<evidence type="ECO:0000313" key="3">
    <source>
        <dbReference type="Proteomes" id="UP000478052"/>
    </source>
</evidence>
<dbReference type="PROSITE" id="PS50878">
    <property type="entry name" value="RT_POL"/>
    <property type="match status" value="1"/>
</dbReference>
<feature type="domain" description="Reverse transcriptase" evidence="1">
    <location>
        <begin position="1"/>
        <end position="97"/>
    </location>
</feature>
<dbReference type="InterPro" id="IPR000477">
    <property type="entry name" value="RT_dom"/>
</dbReference>
<organism evidence="2 3">
    <name type="scientific">Aphis craccivora</name>
    <name type="common">Cowpea aphid</name>
    <dbReference type="NCBI Taxonomy" id="307492"/>
    <lineage>
        <taxon>Eukaryota</taxon>
        <taxon>Metazoa</taxon>
        <taxon>Ecdysozoa</taxon>
        <taxon>Arthropoda</taxon>
        <taxon>Hexapoda</taxon>
        <taxon>Insecta</taxon>
        <taxon>Pterygota</taxon>
        <taxon>Neoptera</taxon>
        <taxon>Paraneoptera</taxon>
        <taxon>Hemiptera</taxon>
        <taxon>Sternorrhyncha</taxon>
        <taxon>Aphidomorpha</taxon>
        <taxon>Aphidoidea</taxon>
        <taxon>Aphididae</taxon>
        <taxon>Aphidini</taxon>
        <taxon>Aphis</taxon>
        <taxon>Aphis</taxon>
    </lineage>
</organism>
<evidence type="ECO:0000259" key="1">
    <source>
        <dbReference type="PROSITE" id="PS50878"/>
    </source>
</evidence>
<comment type="caution">
    <text evidence="2">The sequence shown here is derived from an EMBL/GenBank/DDBJ whole genome shotgun (WGS) entry which is preliminary data.</text>
</comment>
<dbReference type="Pfam" id="PF00078">
    <property type="entry name" value="RVT_1"/>
    <property type="match status" value="1"/>
</dbReference>
<feature type="non-terminal residue" evidence="2">
    <location>
        <position position="134"/>
    </location>
</feature>
<proteinExistence type="predicted"/>
<dbReference type="Proteomes" id="UP000478052">
    <property type="component" value="Unassembled WGS sequence"/>
</dbReference>
<dbReference type="AlphaFoldDB" id="A0A6G0YM02"/>
<keyword evidence="3" id="KW-1185">Reference proteome</keyword>
<gene>
    <name evidence="2" type="ORF">FWK35_00021790</name>
</gene>
<dbReference type="OrthoDB" id="6626848at2759"/>
<accession>A0A6G0YM02</accession>
<reference evidence="2 3" key="1">
    <citation type="submission" date="2019-08" db="EMBL/GenBank/DDBJ databases">
        <title>Whole genome of Aphis craccivora.</title>
        <authorList>
            <person name="Voronova N.V."/>
            <person name="Shulinski R.S."/>
            <person name="Bandarenka Y.V."/>
            <person name="Zhorov D.G."/>
            <person name="Warner D."/>
        </authorList>
    </citation>
    <scope>NUCLEOTIDE SEQUENCE [LARGE SCALE GENOMIC DNA]</scope>
    <source>
        <strain evidence="2">180601</strain>
        <tissue evidence="2">Whole Body</tissue>
    </source>
</reference>
<protein>
    <recommendedName>
        <fullName evidence="1">Reverse transcriptase domain-containing protein</fullName>
    </recommendedName>
</protein>